<proteinExistence type="predicted"/>
<protein>
    <submittedName>
        <fullName evidence="4">Purtative protein</fullName>
    </submittedName>
</protein>
<feature type="region of interest" description="Disordered" evidence="1">
    <location>
        <begin position="465"/>
        <end position="486"/>
    </location>
</feature>
<sequence>MSARKLQSKLFGAVKEAKDAAKDAVTPSSAKKDTATDDNGGSGAATPVPAAAAAAAAAPEGPLKINIPAPITAAPSAAQVQNLPKNPRAAAAAPPAAADKDESTPPAAAAAEKTPPAPENGASPKPARPASAASDGTPGAAPKSFRDRLRAQLGTRYRSVEEYRLQQSDSYEKHWKRWGPYLSERQWGTVREDYSENGDAWNSFPFWMSKSRAYRWGEDGIAGISDNHQRLCLSLALWNGKDDILKERMYGLTGEQGNHGEDVKELYYYLDSSPTHSYMKYLYKYPQGKYPYQQLLDENRNRSRDVPEYEIMDTGLFDEDRYWDVFVEFAKDEEDENSMSIRITAYNRGPDKADLHLLPQIFFRNTWSWPKELPENMPNLKQIAEGVIETSHESLAPTRLYCLPSPAPAAPTKSGGVVLVDGESIVPDLLFTENETNFERLYGGNNRTPYNKDAFHDYVIPWHRPPMPQPEKPTEDEKTPTGLQDPTLEGKIEAATLDDKPSEAKLESATVNGEPVEPEVWPAEKFVNPERTGTKAAAHYVFNDVPANGGCVVVRLKMTPNAPSEDPTILDEELFDDNIEGRRQDADEFYFNLAPSGVTDDMRNVMRQALAGMMWTKQYYQYIQQEWLNGDPSQPPPPRSRRFGRNKDWKHLYINDILSMPDKWEYPWFATWDTAFHCIPLAMVDPAFAKRQLDLMTREWYMKPDGALPAYEWNFSDVNPPVHAWATLRVFKQERKIYGREDLNFLERVFQKLLLNFTWWVNRKDSEGNNVFEGGFLGLDNIGAFNRSEPLPSGAKLRQADGTAWMAFFALQMLSIALELSKHNSVYEDIASKFFEHFIHIADAMTYPASNDEELSLWSEEDGFYYDAIQWGYGNATQMPIRSIVGIIPLFATLVLEPHVLKKHPGFRKRMQWFVENQREVSKRNIASMKSRGRGDRVLLALADKDRLVRILEKMLDEDELLSDYGIRSLSKYHKDHPYSITVDGQTNEVPYWPGDSHSGMFGGNSNWRGPIWICISHLAMESLQRFHQYYGSDLAVECPTDSGYYMNLAGAAEEIQHRLIHIFARDEKGERAVNGGNKKLNHDPHFRDYVQFYEFFHGDNGRGLGASHQTGWTGLVAWHIYSVGEWCRLPKTPKTPRSVAKHYFDEAITPSEAGDGSLYSAYTDVSEAFDEPEPDEL</sequence>
<evidence type="ECO:0000259" key="2">
    <source>
        <dbReference type="Pfam" id="PF03200"/>
    </source>
</evidence>
<evidence type="ECO:0000259" key="3">
    <source>
        <dbReference type="Pfam" id="PF22422"/>
    </source>
</evidence>
<evidence type="ECO:0000256" key="1">
    <source>
        <dbReference type="SAM" id="MobiDB-lite"/>
    </source>
</evidence>
<dbReference type="Pfam" id="PF22422">
    <property type="entry name" value="MGH1-like_GH"/>
    <property type="match status" value="1"/>
</dbReference>
<feature type="domain" description="Mannosylglycerate hydrolase MGH1-like glycoside hydrolase" evidence="3">
    <location>
        <begin position="666"/>
        <end position="772"/>
    </location>
</feature>
<keyword evidence="5" id="KW-1185">Reference proteome</keyword>
<feature type="compositionally biased region" description="Low complexity" evidence="1">
    <location>
        <begin position="122"/>
        <end position="134"/>
    </location>
</feature>
<name>A0AAF0YAP6_9TREE</name>
<accession>A0AAF0YAP6</accession>
<dbReference type="PANTHER" id="PTHR10412:SF10">
    <property type="entry name" value="GLYCOSYL HYDROLASE FAMILY 63 C-TERMINAL DOMAIN-CONTAINING PROTEIN"/>
    <property type="match status" value="1"/>
</dbReference>
<dbReference type="GeneID" id="87809244"/>
<dbReference type="Pfam" id="PF03200">
    <property type="entry name" value="Glyco_hydro_63"/>
    <property type="match status" value="1"/>
</dbReference>
<dbReference type="InterPro" id="IPR054491">
    <property type="entry name" value="MGH1-like_GH"/>
</dbReference>
<organism evidence="4 5">
    <name type="scientific">Vanrija pseudolonga</name>
    <dbReference type="NCBI Taxonomy" id="143232"/>
    <lineage>
        <taxon>Eukaryota</taxon>
        <taxon>Fungi</taxon>
        <taxon>Dikarya</taxon>
        <taxon>Basidiomycota</taxon>
        <taxon>Agaricomycotina</taxon>
        <taxon>Tremellomycetes</taxon>
        <taxon>Trichosporonales</taxon>
        <taxon>Trichosporonaceae</taxon>
        <taxon>Vanrija</taxon>
    </lineage>
</organism>
<dbReference type="GO" id="GO:0004573">
    <property type="term" value="F:Glc3Man9GlcNAc2 oligosaccharide glucosidase activity"/>
    <property type="evidence" value="ECO:0007669"/>
    <property type="project" value="InterPro"/>
</dbReference>
<feature type="region of interest" description="Disordered" evidence="1">
    <location>
        <begin position="78"/>
        <end position="145"/>
    </location>
</feature>
<evidence type="ECO:0000313" key="4">
    <source>
        <dbReference type="EMBL" id="WOO82532.1"/>
    </source>
</evidence>
<dbReference type="GO" id="GO:0009311">
    <property type="term" value="P:oligosaccharide metabolic process"/>
    <property type="evidence" value="ECO:0007669"/>
    <property type="project" value="InterPro"/>
</dbReference>
<dbReference type="PANTHER" id="PTHR10412">
    <property type="entry name" value="MANNOSYL-OLIGOSACCHARIDE GLUCOSIDASE"/>
    <property type="match status" value="1"/>
</dbReference>
<dbReference type="Gene3D" id="1.50.10.10">
    <property type="match status" value="1"/>
</dbReference>
<feature type="domain" description="Glycosyl hydrolase family 63 C-terminal" evidence="2">
    <location>
        <begin position="943"/>
        <end position="1032"/>
    </location>
</feature>
<reference evidence="4" key="1">
    <citation type="submission" date="2023-10" db="EMBL/GenBank/DDBJ databases">
        <authorList>
            <person name="Noh H."/>
        </authorList>
    </citation>
    <scope>NUCLEOTIDE SEQUENCE</scope>
    <source>
        <strain evidence="4">DUCC4014</strain>
    </source>
</reference>
<dbReference type="SUPFAM" id="SSF48208">
    <property type="entry name" value="Six-hairpin glycosidases"/>
    <property type="match status" value="1"/>
</dbReference>
<dbReference type="Proteomes" id="UP000827549">
    <property type="component" value="Chromosome 4"/>
</dbReference>
<feature type="region of interest" description="Disordered" evidence="1">
    <location>
        <begin position="14"/>
        <end position="58"/>
    </location>
</feature>
<gene>
    <name evidence="4" type="primary">YMR196W</name>
    <name evidence="4" type="ORF">LOC62_04G006017</name>
</gene>
<evidence type="ECO:0000313" key="5">
    <source>
        <dbReference type="Proteomes" id="UP000827549"/>
    </source>
</evidence>
<dbReference type="InterPro" id="IPR031335">
    <property type="entry name" value="Glyco_hydro_63_C"/>
</dbReference>
<feature type="compositionally biased region" description="Low complexity" evidence="1">
    <location>
        <begin position="44"/>
        <end position="58"/>
    </location>
</feature>
<feature type="compositionally biased region" description="Low complexity" evidence="1">
    <location>
        <begin position="104"/>
        <end position="114"/>
    </location>
</feature>
<dbReference type="AlphaFoldDB" id="A0AAF0YAP6"/>
<dbReference type="InterPro" id="IPR012341">
    <property type="entry name" value="6hp_glycosidase-like_sf"/>
</dbReference>
<dbReference type="EMBL" id="CP086717">
    <property type="protein sequence ID" value="WOO82532.1"/>
    <property type="molecule type" value="Genomic_DNA"/>
</dbReference>
<dbReference type="InterPro" id="IPR008928">
    <property type="entry name" value="6-hairpin_glycosidase_sf"/>
</dbReference>
<dbReference type="RefSeq" id="XP_062628564.1">
    <property type="nucleotide sequence ID" value="XM_062772580.1"/>
</dbReference>
<dbReference type="InterPro" id="IPR004888">
    <property type="entry name" value="Glycoside_hydrolase_63"/>
</dbReference>